<proteinExistence type="predicted"/>
<dbReference type="SMART" id="SM00409">
    <property type="entry name" value="IG"/>
    <property type="match status" value="2"/>
</dbReference>
<dbReference type="InterPro" id="IPR003599">
    <property type="entry name" value="Ig_sub"/>
</dbReference>
<dbReference type="AlphaFoldDB" id="A0ABD2BXD8"/>
<dbReference type="Proteomes" id="UP001607303">
    <property type="component" value="Unassembled WGS sequence"/>
</dbReference>
<evidence type="ECO:0000313" key="4">
    <source>
        <dbReference type="EMBL" id="KAL2737437.1"/>
    </source>
</evidence>
<evidence type="ECO:0000256" key="1">
    <source>
        <dbReference type="ARBA" id="ARBA00023319"/>
    </source>
</evidence>
<organism evidence="4 5">
    <name type="scientific">Vespula maculifrons</name>
    <name type="common">Eastern yellow jacket</name>
    <name type="synonym">Wasp</name>
    <dbReference type="NCBI Taxonomy" id="7453"/>
    <lineage>
        <taxon>Eukaryota</taxon>
        <taxon>Metazoa</taxon>
        <taxon>Ecdysozoa</taxon>
        <taxon>Arthropoda</taxon>
        <taxon>Hexapoda</taxon>
        <taxon>Insecta</taxon>
        <taxon>Pterygota</taxon>
        <taxon>Neoptera</taxon>
        <taxon>Endopterygota</taxon>
        <taxon>Hymenoptera</taxon>
        <taxon>Apocrita</taxon>
        <taxon>Aculeata</taxon>
        <taxon>Vespoidea</taxon>
        <taxon>Vespidae</taxon>
        <taxon>Vespinae</taxon>
        <taxon>Vespula</taxon>
    </lineage>
</organism>
<dbReference type="SUPFAM" id="SSF48726">
    <property type="entry name" value="Immunoglobulin"/>
    <property type="match status" value="2"/>
</dbReference>
<keyword evidence="2" id="KW-0472">Membrane</keyword>
<gene>
    <name evidence="4" type="ORF">V1477_012393</name>
</gene>
<dbReference type="InterPro" id="IPR007110">
    <property type="entry name" value="Ig-like_dom"/>
</dbReference>
<reference evidence="4 5" key="1">
    <citation type="journal article" date="2024" name="Ann. Entomol. Soc. Am.">
        <title>Genomic analyses of the southern and eastern yellowjacket wasps (Hymenoptera: Vespidae) reveal evolutionary signatures of social life.</title>
        <authorList>
            <person name="Catto M.A."/>
            <person name="Caine P.B."/>
            <person name="Orr S.E."/>
            <person name="Hunt B.G."/>
            <person name="Goodisman M.A.D."/>
        </authorList>
    </citation>
    <scope>NUCLEOTIDE SEQUENCE [LARGE SCALE GENOMIC DNA]</scope>
    <source>
        <strain evidence="4">232</strain>
        <tissue evidence="4">Head and thorax</tissue>
    </source>
</reference>
<dbReference type="PROSITE" id="PS50835">
    <property type="entry name" value="IG_LIKE"/>
    <property type="match status" value="2"/>
</dbReference>
<dbReference type="Gene3D" id="2.60.40.10">
    <property type="entry name" value="Immunoglobulins"/>
    <property type="match status" value="2"/>
</dbReference>
<dbReference type="PANTHER" id="PTHR10075:SF109">
    <property type="entry name" value="NEURAL_ECTODERMAL DEVELOPMENT FACTOR IMP-L2"/>
    <property type="match status" value="1"/>
</dbReference>
<evidence type="ECO:0000256" key="2">
    <source>
        <dbReference type="SAM" id="Phobius"/>
    </source>
</evidence>
<dbReference type="EMBL" id="JAYRBN010000065">
    <property type="protein sequence ID" value="KAL2737437.1"/>
    <property type="molecule type" value="Genomic_DNA"/>
</dbReference>
<keyword evidence="1" id="KW-0393">Immunoglobulin domain</keyword>
<sequence>MDGILRNSVLVKMDQSLNASINDKIFSDELFRRRIISVGSVDNCYLNIPCQQYEDSHFLMKRFLTPSTLFLVIVLTNMIFGSPFSLIRLLTHNRAYGPGVNKASNRLDDEKNYENSISVDDSAATADINLQDYQQDWTKITKNPASSLTATVGNRIELQCEANGSPPPQILWLRGNDPEKQLTEFLSKSMADFEISSDGWKGLGQIVSKLVIECVTPNDQGLIYCASVAGKKMQLSSPTLLLVNGENGNSSCNSENKPTITLHSPMRFALIGSTVVLPCRATGKLRPYTYWLDNNAAVIHSSSNPRHKILRNGDLVIDPLEWTDMGSLTCYAKSDYKEDSVTTFLYPMVDEKKNF</sequence>
<name>A0ABD2BXD8_VESMC</name>
<dbReference type="InterPro" id="IPR003598">
    <property type="entry name" value="Ig_sub2"/>
</dbReference>
<evidence type="ECO:0000259" key="3">
    <source>
        <dbReference type="PROSITE" id="PS50835"/>
    </source>
</evidence>
<dbReference type="InterPro" id="IPR036179">
    <property type="entry name" value="Ig-like_dom_sf"/>
</dbReference>
<feature type="transmembrane region" description="Helical" evidence="2">
    <location>
        <begin position="69"/>
        <end position="90"/>
    </location>
</feature>
<dbReference type="PANTHER" id="PTHR10075">
    <property type="entry name" value="BASIGIN RELATED"/>
    <property type="match status" value="1"/>
</dbReference>
<feature type="domain" description="Ig-like" evidence="3">
    <location>
        <begin position="258"/>
        <end position="342"/>
    </location>
</feature>
<keyword evidence="2" id="KW-0812">Transmembrane</keyword>
<feature type="domain" description="Ig-like" evidence="3">
    <location>
        <begin position="138"/>
        <end position="236"/>
    </location>
</feature>
<dbReference type="SMART" id="SM00408">
    <property type="entry name" value="IGc2"/>
    <property type="match status" value="2"/>
</dbReference>
<evidence type="ECO:0000313" key="5">
    <source>
        <dbReference type="Proteomes" id="UP001607303"/>
    </source>
</evidence>
<keyword evidence="2" id="KW-1133">Transmembrane helix</keyword>
<comment type="caution">
    <text evidence="4">The sequence shown here is derived from an EMBL/GenBank/DDBJ whole genome shotgun (WGS) entry which is preliminary data.</text>
</comment>
<keyword evidence="5" id="KW-1185">Reference proteome</keyword>
<dbReference type="GO" id="GO:0048468">
    <property type="term" value="P:cell development"/>
    <property type="evidence" value="ECO:0007669"/>
    <property type="project" value="UniProtKB-ARBA"/>
</dbReference>
<dbReference type="InterPro" id="IPR013783">
    <property type="entry name" value="Ig-like_fold"/>
</dbReference>
<dbReference type="Pfam" id="PF13927">
    <property type="entry name" value="Ig_3"/>
    <property type="match status" value="2"/>
</dbReference>
<protein>
    <submittedName>
        <fullName evidence="4">Neural/ectodermal development factor IMP-L2 isoform X1</fullName>
    </submittedName>
</protein>
<accession>A0ABD2BXD8</accession>